<protein>
    <submittedName>
        <fullName evidence="2">Uncharacterized protein</fullName>
    </submittedName>
</protein>
<evidence type="ECO:0000313" key="3">
    <source>
        <dbReference type="Proteomes" id="UP000292082"/>
    </source>
</evidence>
<keyword evidence="1" id="KW-0812">Transmembrane</keyword>
<name>A0A4Q9PY94_9APHY</name>
<organism evidence="2 3">
    <name type="scientific">Dichomitus squalens</name>
    <dbReference type="NCBI Taxonomy" id="114155"/>
    <lineage>
        <taxon>Eukaryota</taxon>
        <taxon>Fungi</taxon>
        <taxon>Dikarya</taxon>
        <taxon>Basidiomycota</taxon>
        <taxon>Agaricomycotina</taxon>
        <taxon>Agaricomycetes</taxon>
        <taxon>Polyporales</taxon>
        <taxon>Polyporaceae</taxon>
        <taxon>Dichomitus</taxon>
    </lineage>
</organism>
<dbReference type="EMBL" id="ML145112">
    <property type="protein sequence ID" value="TBU59641.1"/>
    <property type="molecule type" value="Genomic_DNA"/>
</dbReference>
<feature type="transmembrane region" description="Helical" evidence="1">
    <location>
        <begin position="40"/>
        <end position="62"/>
    </location>
</feature>
<dbReference type="Proteomes" id="UP000292082">
    <property type="component" value="Unassembled WGS sequence"/>
</dbReference>
<keyword evidence="1" id="KW-0472">Membrane</keyword>
<dbReference type="AlphaFoldDB" id="A0A4Q9PY94"/>
<evidence type="ECO:0000256" key="1">
    <source>
        <dbReference type="SAM" id="Phobius"/>
    </source>
</evidence>
<keyword evidence="1" id="KW-1133">Transmembrane helix</keyword>
<sequence length="86" mass="9978">MVPTISRNIFESSPSITVRCRPMSTYPCCRYPQRPDRLGLMHFFHVLVSLSLVQFLQVLVLFNRIQQTPLQLYPPIDCAELARLTL</sequence>
<evidence type="ECO:0000313" key="2">
    <source>
        <dbReference type="EMBL" id="TBU59641.1"/>
    </source>
</evidence>
<reference evidence="2 3" key="1">
    <citation type="submission" date="2019-01" db="EMBL/GenBank/DDBJ databases">
        <title>Draft genome sequences of three monokaryotic isolates of the white-rot basidiomycete fungus Dichomitus squalens.</title>
        <authorList>
            <consortium name="DOE Joint Genome Institute"/>
            <person name="Lopez S.C."/>
            <person name="Andreopoulos B."/>
            <person name="Pangilinan J."/>
            <person name="Lipzen A."/>
            <person name="Riley R."/>
            <person name="Ahrendt S."/>
            <person name="Ng V."/>
            <person name="Barry K."/>
            <person name="Daum C."/>
            <person name="Grigoriev I.V."/>
            <person name="Hilden K.S."/>
            <person name="Makela M.R."/>
            <person name="de Vries R.P."/>
        </authorList>
    </citation>
    <scope>NUCLEOTIDE SEQUENCE [LARGE SCALE GENOMIC DNA]</scope>
    <source>
        <strain evidence="2 3">CBS 464.89</strain>
    </source>
</reference>
<keyword evidence="3" id="KW-1185">Reference proteome</keyword>
<gene>
    <name evidence="2" type="ORF">BD310DRAFT_386735</name>
</gene>
<accession>A0A4Q9PY94</accession>
<proteinExistence type="predicted"/>